<evidence type="ECO:0000256" key="3">
    <source>
        <dbReference type="ARBA" id="ARBA00023204"/>
    </source>
</evidence>
<dbReference type="GO" id="GO:0006334">
    <property type="term" value="P:nucleosome assembly"/>
    <property type="evidence" value="ECO:0007669"/>
    <property type="project" value="TreeGrafter"/>
</dbReference>
<dbReference type="Pfam" id="PF21796">
    <property type="entry name" value="Cac1_C"/>
    <property type="match status" value="1"/>
</dbReference>
<organism evidence="8 9">
    <name type="scientific">Rhamnella rubrinervis</name>
    <dbReference type="NCBI Taxonomy" id="2594499"/>
    <lineage>
        <taxon>Eukaryota</taxon>
        <taxon>Viridiplantae</taxon>
        <taxon>Streptophyta</taxon>
        <taxon>Embryophyta</taxon>
        <taxon>Tracheophyta</taxon>
        <taxon>Spermatophyta</taxon>
        <taxon>Magnoliopsida</taxon>
        <taxon>eudicotyledons</taxon>
        <taxon>Gunneridae</taxon>
        <taxon>Pentapetalae</taxon>
        <taxon>rosids</taxon>
        <taxon>fabids</taxon>
        <taxon>Rosales</taxon>
        <taxon>Rhamnaceae</taxon>
        <taxon>rhamnoid group</taxon>
        <taxon>Rhamneae</taxon>
        <taxon>Rhamnella</taxon>
    </lineage>
</organism>
<dbReference type="GO" id="GO:0033186">
    <property type="term" value="C:CAF-1 complex"/>
    <property type="evidence" value="ECO:0007669"/>
    <property type="project" value="TreeGrafter"/>
</dbReference>
<feature type="region of interest" description="Disordered" evidence="5">
    <location>
        <begin position="281"/>
        <end position="387"/>
    </location>
</feature>
<evidence type="ECO:0000313" key="9">
    <source>
        <dbReference type="Proteomes" id="UP000796880"/>
    </source>
</evidence>
<comment type="subcellular location">
    <subcellularLocation>
        <location evidence="1">Nucleus</location>
    </subcellularLocation>
</comment>
<keyword evidence="3" id="KW-0234">DNA repair</keyword>
<feature type="region of interest" description="Disordered" evidence="5">
    <location>
        <begin position="795"/>
        <end position="826"/>
    </location>
</feature>
<dbReference type="InterPro" id="IPR048800">
    <property type="entry name" value="Cac1-like_C"/>
</dbReference>
<evidence type="ECO:0000256" key="1">
    <source>
        <dbReference type="ARBA" id="ARBA00004123"/>
    </source>
</evidence>
<evidence type="ECO:0000259" key="6">
    <source>
        <dbReference type="Pfam" id="PF12253"/>
    </source>
</evidence>
<feature type="compositionally biased region" description="Basic and acidic residues" evidence="5">
    <location>
        <begin position="281"/>
        <end position="330"/>
    </location>
</feature>
<feature type="compositionally biased region" description="Acidic residues" evidence="5">
    <location>
        <begin position="527"/>
        <end position="536"/>
    </location>
</feature>
<dbReference type="OrthoDB" id="440676at2759"/>
<dbReference type="GO" id="GO:0005634">
    <property type="term" value="C:nucleus"/>
    <property type="evidence" value="ECO:0007669"/>
    <property type="project" value="UniProtKB-SubCell"/>
</dbReference>
<accession>A0A8K0HMY6</accession>
<dbReference type="PANTHER" id="PTHR15272">
    <property type="entry name" value="CHROMATIN ASSEMBLY FACTOR 1 SUBUNIT A CAF-1 SUBUNIT A"/>
    <property type="match status" value="1"/>
</dbReference>
<proteinExistence type="predicted"/>
<dbReference type="Proteomes" id="UP000796880">
    <property type="component" value="Unassembled WGS sequence"/>
</dbReference>
<evidence type="ECO:0000256" key="5">
    <source>
        <dbReference type="SAM" id="MobiDB-lite"/>
    </source>
</evidence>
<sequence>MVVVVGGNDPNDQEMNTQERPKKTRKRKRTSLGLESLGTEEKLAQIEALRKELDGLFGYYKEMMSQAVGLDVNQCGHSCNAVVGALIEEKKLPLSKLVDEIYDQVKGNGVCGSVTVASVKNTVLLVGQRIMYGVSNADADVLEDDSDSCLWCWEMRDLKMIAKSARRLLNIRRTCRKKIHGRITAVYEMLMALQKSESDEIHKCDLMKASEKLDKAFSESQIRSLVNGLLQKNDANLAEKEAKREEKLLIKQLVKDKREAEKEKKKAECVLLKEKCQTEKELKKQQEEAEKDERRREKEESEMRKQLRKQQEEAEKDQRRREREEAEQKKQLSIQKQASIMERFLKRNKTSQCQKDQSSIKATTPDIPSKKSESMPEAVTQSMDSTLSSSIDITVEDIRKSHFSSWHLLSHSVRPKRNQRWGTRQKPKTELVKELKLTSSRGVVHDDELSVGNLADGWEEQSDNISCQPRENCPVKKFSQSRGKQLLQFDKSHRPAFYGIWPKKSHVVGPRHPLRKDPDLDYDIDSDEEWEEEEPGESLSDCDKDDEDESLEGCSKADDEDESEDGFFVPDGYLSENEGVQVDRMETDITVDEPKSSPGCQQTIGSEEFSALLRQQKYLNNLTDHALRKSQPLIISNFMHEKASLLNAEDLVGTAKLEQTCLQALSMRIFPGAPPVQISLNNEQDHDQKACRSSGKSCTTPASTVSAIPDSDLSALVSAIQSCPQGIQKVVESAQQKLPTFSKSQLRNKVREISDFVDNRWQVKKGILDKLGLSVSPGKSSERTKSIATFFSKRCLPPTGESINQSEGSPVSSLKPGSEGRHQGCA</sequence>
<keyword evidence="4" id="KW-0539">Nucleus</keyword>
<dbReference type="GO" id="GO:0006281">
    <property type="term" value="P:DNA repair"/>
    <property type="evidence" value="ECO:0007669"/>
    <property type="project" value="UniProtKB-KW"/>
</dbReference>
<evidence type="ECO:0000259" key="7">
    <source>
        <dbReference type="Pfam" id="PF21796"/>
    </source>
</evidence>
<dbReference type="InterPro" id="IPR022043">
    <property type="entry name" value="CAF1A_DD"/>
</dbReference>
<feature type="region of interest" description="Disordered" evidence="5">
    <location>
        <begin position="1"/>
        <end position="32"/>
    </location>
</feature>
<evidence type="ECO:0000256" key="2">
    <source>
        <dbReference type="ARBA" id="ARBA00022763"/>
    </source>
</evidence>
<protein>
    <recommendedName>
        <fullName evidence="10">Chromatin assembly factor 1 subunit FAS1</fullName>
    </recommendedName>
</protein>
<feature type="compositionally biased region" description="Polar residues" evidence="5">
    <location>
        <begin position="350"/>
        <end position="362"/>
    </location>
</feature>
<dbReference type="AlphaFoldDB" id="A0A8K0HMY6"/>
<evidence type="ECO:0008006" key="10">
    <source>
        <dbReference type="Google" id="ProtNLM"/>
    </source>
</evidence>
<keyword evidence="2" id="KW-0227">DNA damage</keyword>
<evidence type="ECO:0000256" key="4">
    <source>
        <dbReference type="ARBA" id="ARBA00023242"/>
    </source>
</evidence>
<feature type="domain" description="Chromatin assembly factor 1 subunit Cac1-like C-terminal" evidence="7">
    <location>
        <begin position="713"/>
        <end position="763"/>
    </location>
</feature>
<dbReference type="EMBL" id="VOIH02000002">
    <property type="protein sequence ID" value="KAF3455169.1"/>
    <property type="molecule type" value="Genomic_DNA"/>
</dbReference>
<keyword evidence="9" id="KW-1185">Reference proteome</keyword>
<evidence type="ECO:0000313" key="8">
    <source>
        <dbReference type="EMBL" id="KAF3455169.1"/>
    </source>
</evidence>
<gene>
    <name evidence="8" type="ORF">FNV43_RR05617</name>
</gene>
<name>A0A8K0HMY6_9ROSA</name>
<reference evidence="8" key="1">
    <citation type="submission" date="2020-03" db="EMBL/GenBank/DDBJ databases">
        <title>A high-quality chromosome-level genome assembly of a woody plant with both climbing and erect habits, Rhamnella rubrinervis.</title>
        <authorList>
            <person name="Lu Z."/>
            <person name="Yang Y."/>
            <person name="Zhu X."/>
            <person name="Sun Y."/>
        </authorList>
    </citation>
    <scope>NUCLEOTIDE SEQUENCE</scope>
    <source>
        <strain evidence="8">BYM</strain>
        <tissue evidence="8">Leaf</tissue>
    </source>
</reference>
<comment type="caution">
    <text evidence="8">The sequence shown here is derived from an EMBL/GenBank/DDBJ whole genome shotgun (WGS) entry which is preliminary data.</text>
</comment>
<feature type="domain" description="Chromatin assembly factor 1 subunit A dimerization" evidence="6">
    <location>
        <begin position="485"/>
        <end position="550"/>
    </location>
</feature>
<feature type="compositionally biased region" description="Polar residues" evidence="5">
    <location>
        <begin position="801"/>
        <end position="812"/>
    </location>
</feature>
<dbReference type="PANTHER" id="PTHR15272:SF0">
    <property type="entry name" value="CHROMATIN ASSEMBLY FACTOR 1 SUBUNIT A"/>
    <property type="match status" value="1"/>
</dbReference>
<feature type="region of interest" description="Disordered" evidence="5">
    <location>
        <begin position="527"/>
        <end position="573"/>
    </location>
</feature>
<dbReference type="Pfam" id="PF12253">
    <property type="entry name" value="CAF1A_dimeriz"/>
    <property type="match status" value="1"/>
</dbReference>